<proteinExistence type="predicted"/>
<name>A0A9D3WU27_9SAUR</name>
<feature type="region of interest" description="Disordered" evidence="1">
    <location>
        <begin position="1"/>
        <end position="39"/>
    </location>
</feature>
<keyword evidence="3" id="KW-1185">Reference proteome</keyword>
<protein>
    <submittedName>
        <fullName evidence="2">Uncharacterized protein</fullName>
    </submittedName>
</protein>
<gene>
    <name evidence="2" type="ORF">KIL84_002846</name>
</gene>
<dbReference type="AlphaFoldDB" id="A0A9D3WU27"/>
<dbReference type="EMBL" id="JAHDVG010000486">
    <property type="protein sequence ID" value="KAH1167363.1"/>
    <property type="molecule type" value="Genomic_DNA"/>
</dbReference>
<accession>A0A9D3WU27</accession>
<evidence type="ECO:0000256" key="1">
    <source>
        <dbReference type="SAM" id="MobiDB-lite"/>
    </source>
</evidence>
<comment type="caution">
    <text evidence="2">The sequence shown here is derived from an EMBL/GenBank/DDBJ whole genome shotgun (WGS) entry which is preliminary data.</text>
</comment>
<organism evidence="2 3">
    <name type="scientific">Mauremys mutica</name>
    <name type="common">yellowpond turtle</name>
    <dbReference type="NCBI Taxonomy" id="74926"/>
    <lineage>
        <taxon>Eukaryota</taxon>
        <taxon>Metazoa</taxon>
        <taxon>Chordata</taxon>
        <taxon>Craniata</taxon>
        <taxon>Vertebrata</taxon>
        <taxon>Euteleostomi</taxon>
        <taxon>Archelosauria</taxon>
        <taxon>Testudinata</taxon>
        <taxon>Testudines</taxon>
        <taxon>Cryptodira</taxon>
        <taxon>Durocryptodira</taxon>
        <taxon>Testudinoidea</taxon>
        <taxon>Geoemydidae</taxon>
        <taxon>Geoemydinae</taxon>
        <taxon>Mauremys</taxon>
    </lineage>
</organism>
<reference evidence="2" key="1">
    <citation type="submission" date="2021-09" db="EMBL/GenBank/DDBJ databases">
        <title>The genome of Mauremys mutica provides insights into the evolution of semi-aquatic lifestyle.</title>
        <authorList>
            <person name="Gong S."/>
            <person name="Gao Y."/>
        </authorList>
    </citation>
    <scope>NUCLEOTIDE SEQUENCE</scope>
    <source>
        <strain evidence="2">MM-2020</strain>
        <tissue evidence="2">Muscle</tissue>
    </source>
</reference>
<evidence type="ECO:0000313" key="3">
    <source>
        <dbReference type="Proteomes" id="UP000827986"/>
    </source>
</evidence>
<evidence type="ECO:0000313" key="2">
    <source>
        <dbReference type="EMBL" id="KAH1167363.1"/>
    </source>
</evidence>
<sequence>MQAGFGLPSTRSLGRLRASPAPRLDQAASSRRENMKSFVRSQRIAARPKTGMQVNCTSGLVNVGLLLFRAPDEKQINKNHATCLATDRQAVCLPKINKP</sequence>
<dbReference type="Proteomes" id="UP000827986">
    <property type="component" value="Unassembled WGS sequence"/>
</dbReference>